<feature type="non-terminal residue" evidence="4">
    <location>
        <position position="120"/>
    </location>
</feature>
<evidence type="ECO:0000256" key="1">
    <source>
        <dbReference type="ARBA" id="ARBA00022574"/>
    </source>
</evidence>
<feature type="domain" description="EIPR1-like beta-propeller" evidence="3">
    <location>
        <begin position="9"/>
        <end position="115"/>
    </location>
</feature>
<accession>A0A8S3JIN5</accession>
<sequence length="120" mass="13443">MVDDDEAPLIYGVEFQARALCAVSGVPDDDTVRFLVGTQSIKFENQVHFLEYDEESGSLGKSIYAHRAGEIWRMTSSPSDHRHFATVYQTIEDTNVVSKCTVWQIPIDATNDQSNSLTID</sequence>
<dbReference type="EMBL" id="CAJOBI010346833">
    <property type="protein sequence ID" value="CAF5218469.1"/>
    <property type="molecule type" value="Genomic_DNA"/>
</dbReference>
<organism evidence="4 5">
    <name type="scientific">Rotaria magnacalcarata</name>
    <dbReference type="NCBI Taxonomy" id="392030"/>
    <lineage>
        <taxon>Eukaryota</taxon>
        <taxon>Metazoa</taxon>
        <taxon>Spiralia</taxon>
        <taxon>Gnathifera</taxon>
        <taxon>Rotifera</taxon>
        <taxon>Eurotatoria</taxon>
        <taxon>Bdelloidea</taxon>
        <taxon>Philodinida</taxon>
        <taxon>Philodinidae</taxon>
        <taxon>Rotaria</taxon>
    </lineage>
</organism>
<gene>
    <name evidence="4" type="ORF">SMN809_LOCUS80967</name>
</gene>
<evidence type="ECO:0000313" key="5">
    <source>
        <dbReference type="Proteomes" id="UP000676336"/>
    </source>
</evidence>
<dbReference type="Proteomes" id="UP000676336">
    <property type="component" value="Unassembled WGS sequence"/>
</dbReference>
<evidence type="ECO:0000256" key="2">
    <source>
        <dbReference type="ARBA" id="ARBA00022737"/>
    </source>
</evidence>
<name>A0A8S3JIN5_9BILA</name>
<dbReference type="InterPro" id="IPR059104">
    <property type="entry name" value="Beta-prop_EIPR1-like"/>
</dbReference>
<proteinExistence type="predicted"/>
<dbReference type="PANTHER" id="PTHR14205:SF15">
    <property type="entry name" value="EARP AND GARP COMPLEX-INTERACTING PROTEIN 1"/>
    <property type="match status" value="1"/>
</dbReference>
<keyword evidence="1" id="KW-0853">WD repeat</keyword>
<evidence type="ECO:0000259" key="3">
    <source>
        <dbReference type="Pfam" id="PF23609"/>
    </source>
</evidence>
<dbReference type="Pfam" id="PF23609">
    <property type="entry name" value="Beta-prop_EIPR1"/>
    <property type="match status" value="1"/>
</dbReference>
<dbReference type="InterPro" id="IPR040323">
    <property type="entry name" value="EIPR1"/>
</dbReference>
<comment type="caution">
    <text evidence="4">The sequence shown here is derived from an EMBL/GenBank/DDBJ whole genome shotgun (WGS) entry which is preliminary data.</text>
</comment>
<reference evidence="4" key="1">
    <citation type="submission" date="2021-02" db="EMBL/GenBank/DDBJ databases">
        <authorList>
            <person name="Nowell W R."/>
        </authorList>
    </citation>
    <scope>NUCLEOTIDE SEQUENCE</scope>
</reference>
<dbReference type="AlphaFoldDB" id="A0A8S3JIN5"/>
<keyword evidence="2" id="KW-0677">Repeat</keyword>
<dbReference type="GO" id="GO:0016567">
    <property type="term" value="P:protein ubiquitination"/>
    <property type="evidence" value="ECO:0007669"/>
    <property type="project" value="TreeGrafter"/>
</dbReference>
<protein>
    <recommendedName>
        <fullName evidence="3">EIPR1-like beta-propeller domain-containing protein</fullName>
    </recommendedName>
</protein>
<evidence type="ECO:0000313" key="4">
    <source>
        <dbReference type="EMBL" id="CAF5218469.1"/>
    </source>
</evidence>
<dbReference type="PANTHER" id="PTHR14205">
    <property type="entry name" value="WD-REPEAT PROTEIN"/>
    <property type="match status" value="1"/>
</dbReference>